<sequence>MEFAEPESPPQADNANAANRDASKADVFICISLWFDVKKNSDCYDISFVRQDFCDYLFASFSKLIGKSNISNCSCRRVL</sequence>
<feature type="region of interest" description="Disordered" evidence="1">
    <location>
        <begin position="1"/>
        <end position="20"/>
    </location>
</feature>
<proteinExistence type="predicted"/>
<evidence type="ECO:0000313" key="3">
    <source>
        <dbReference type="Proteomes" id="UP000005536"/>
    </source>
</evidence>
<name>D4DQV8_NEIEG</name>
<evidence type="ECO:0000256" key="1">
    <source>
        <dbReference type="SAM" id="MobiDB-lite"/>
    </source>
</evidence>
<reference evidence="2 3" key="1">
    <citation type="submission" date="2010-02" db="EMBL/GenBank/DDBJ databases">
        <authorList>
            <person name="Weinstock G."/>
            <person name="Sodergren E."/>
            <person name="Clifton S."/>
            <person name="Fulton L."/>
            <person name="Fulton B."/>
            <person name="Courtney L."/>
            <person name="Fronick C."/>
            <person name="Harrison M."/>
            <person name="Strong C."/>
            <person name="Farmer C."/>
            <person name="Delahaunty K."/>
            <person name="Markovic C."/>
            <person name="Hall O."/>
            <person name="Minx P."/>
            <person name="Tomlinson C."/>
            <person name="Mitreva M."/>
            <person name="Nelson J."/>
            <person name="Hou S."/>
            <person name="Wollam A."/>
            <person name="Pepin K.H."/>
            <person name="Johnson M."/>
            <person name="Bhonagiri V."/>
            <person name="Zhang X."/>
            <person name="Suruliraj S."/>
            <person name="Warren W."/>
            <person name="Chinwalla A."/>
            <person name="Mardis E.R."/>
            <person name="Wilson R.K."/>
        </authorList>
    </citation>
    <scope>NUCLEOTIDE SEQUENCE [LARGE SCALE GENOMIC DNA]</scope>
    <source>
        <strain evidence="2 3">ATCC 29315</strain>
    </source>
</reference>
<dbReference type="AlphaFoldDB" id="D4DQV8"/>
<accession>D4DQV8</accession>
<comment type="caution">
    <text evidence="2">The sequence shown here is derived from an EMBL/GenBank/DDBJ whole genome shotgun (WGS) entry which is preliminary data.</text>
</comment>
<evidence type="ECO:0000313" key="2">
    <source>
        <dbReference type="EMBL" id="EFE49705.1"/>
    </source>
</evidence>
<gene>
    <name evidence="2" type="ORF">NEIELOOT_01448</name>
</gene>
<organism evidence="2 3">
    <name type="scientific">Neisseria elongata subsp. glycolytica ATCC 29315</name>
    <dbReference type="NCBI Taxonomy" id="546263"/>
    <lineage>
        <taxon>Bacteria</taxon>
        <taxon>Pseudomonadati</taxon>
        <taxon>Pseudomonadota</taxon>
        <taxon>Betaproteobacteria</taxon>
        <taxon>Neisseriales</taxon>
        <taxon>Neisseriaceae</taxon>
        <taxon>Neisseria</taxon>
    </lineage>
</organism>
<protein>
    <submittedName>
        <fullName evidence="2">Uncharacterized protein</fullName>
    </submittedName>
</protein>
<dbReference type="EMBL" id="ADBF01000042">
    <property type="protein sequence ID" value="EFE49705.1"/>
    <property type="molecule type" value="Genomic_DNA"/>
</dbReference>
<dbReference type="Proteomes" id="UP000005536">
    <property type="component" value="Unassembled WGS sequence"/>
</dbReference>